<evidence type="ECO:0000256" key="2">
    <source>
        <dbReference type="ARBA" id="ARBA00022679"/>
    </source>
</evidence>
<dbReference type="PRINTS" id="PR02008">
    <property type="entry name" value="RCMTFAMILY"/>
</dbReference>
<organism evidence="7 8">
    <name type="scientific">Sphingomonas changnyeongensis</name>
    <dbReference type="NCBI Taxonomy" id="2698679"/>
    <lineage>
        <taxon>Bacteria</taxon>
        <taxon>Pseudomonadati</taxon>
        <taxon>Pseudomonadota</taxon>
        <taxon>Alphaproteobacteria</taxon>
        <taxon>Sphingomonadales</taxon>
        <taxon>Sphingomonadaceae</taxon>
        <taxon>Sphingomonas</taxon>
    </lineage>
</organism>
<dbReference type="AlphaFoldDB" id="A0A7Z2S5F1"/>
<dbReference type="EMBL" id="CP047895">
    <property type="protein sequence ID" value="QHL91050.1"/>
    <property type="molecule type" value="Genomic_DNA"/>
</dbReference>
<feature type="binding site" evidence="5">
    <location>
        <position position="232"/>
    </location>
    <ligand>
        <name>S-adenosyl-L-methionine</name>
        <dbReference type="ChEBI" id="CHEBI:59789"/>
    </ligand>
</feature>
<dbReference type="KEGG" id="schy:GVO57_09730"/>
<proteinExistence type="inferred from homology"/>
<dbReference type="InterPro" id="IPR029063">
    <property type="entry name" value="SAM-dependent_MTases_sf"/>
</dbReference>
<keyword evidence="8" id="KW-1185">Reference proteome</keyword>
<evidence type="ECO:0000313" key="7">
    <source>
        <dbReference type="EMBL" id="QHL91050.1"/>
    </source>
</evidence>
<dbReference type="GO" id="GO:0008173">
    <property type="term" value="F:RNA methyltransferase activity"/>
    <property type="evidence" value="ECO:0007669"/>
    <property type="project" value="InterPro"/>
</dbReference>
<protein>
    <submittedName>
        <fullName evidence="7">RsmB/NOP family class I SAM-dependent RNA methyltransferase</fullName>
    </submittedName>
</protein>
<comment type="caution">
    <text evidence="5">Lacks conserved residue(s) required for the propagation of feature annotation.</text>
</comment>
<dbReference type="Proteomes" id="UP000464468">
    <property type="component" value="Chromosome"/>
</dbReference>
<feature type="active site" description="Nucleophile" evidence="5">
    <location>
        <position position="333"/>
    </location>
</feature>
<sequence length="392" mass="40565">MTPAARVEAAIQLLDLIIAAARDQGPAADTIIAGWLKARRYAGSQDRRAIRALVYDAVRLCGERPESGRAAMLALADMRPDLAALFDGSPHGPAPVAAGEAAAAPGLAPAWLEAMLGHVDIAALLGRAPLDLRVNRLKTDRAAAMRALGAGQPTPFAPDGLRIDPPIAVEAHPAFRDGWIEVQDEGSQLIALACAARAGQTVIDLCAGAGGKTLALAADMGGPSSGRLIACDTDRARLSRLAPRAIRAGAGGIETRLLGGGREAEALGDLAAGADIVLIDAPCSGVGTWRRNPEARWRLTPQRLARLADIQARLLDLGAALVRPGGAIVYAVCSVLDAEGADQLAGFCARHPDFAVKRPFIAPGEDRGGGVLLSPGRDGTDGFFVARLERAC</sequence>
<evidence type="ECO:0000256" key="3">
    <source>
        <dbReference type="ARBA" id="ARBA00022691"/>
    </source>
</evidence>
<reference evidence="7 8" key="1">
    <citation type="submission" date="2020-01" db="EMBL/GenBank/DDBJ databases">
        <title>Sphingomonas sp. C33 whole genome sequece.</title>
        <authorList>
            <person name="Park C."/>
        </authorList>
    </citation>
    <scope>NUCLEOTIDE SEQUENCE [LARGE SCALE GENOMIC DNA]</scope>
    <source>
        <strain evidence="7 8">C33</strain>
    </source>
</reference>
<keyword evidence="1 5" id="KW-0489">Methyltransferase</keyword>
<dbReference type="SUPFAM" id="SSF53335">
    <property type="entry name" value="S-adenosyl-L-methionine-dependent methyltransferases"/>
    <property type="match status" value="1"/>
</dbReference>
<comment type="similarity">
    <text evidence="5">Belongs to the class I-like SAM-binding methyltransferase superfamily. RsmB/NOP family.</text>
</comment>
<keyword evidence="3 5" id="KW-0949">S-adenosyl-L-methionine</keyword>
<dbReference type="Pfam" id="PF01189">
    <property type="entry name" value="Methyltr_RsmB-F"/>
    <property type="match status" value="1"/>
</dbReference>
<feature type="domain" description="SAM-dependent MTase RsmB/NOP-type" evidence="6">
    <location>
        <begin position="100"/>
        <end position="391"/>
    </location>
</feature>
<dbReference type="PANTHER" id="PTHR22807">
    <property type="entry name" value="NOP2 YEAST -RELATED NOL1/NOP2/FMU SUN DOMAIN-CONTAINING"/>
    <property type="match status" value="1"/>
</dbReference>
<accession>A0A7Z2S5F1</accession>
<dbReference type="RefSeq" id="WP_160592980.1">
    <property type="nucleotide sequence ID" value="NZ_CP047895.1"/>
</dbReference>
<evidence type="ECO:0000259" key="6">
    <source>
        <dbReference type="PROSITE" id="PS51686"/>
    </source>
</evidence>
<dbReference type="PANTHER" id="PTHR22807:SF53">
    <property type="entry name" value="RIBOSOMAL RNA SMALL SUBUNIT METHYLTRANSFERASE B-RELATED"/>
    <property type="match status" value="1"/>
</dbReference>
<evidence type="ECO:0000256" key="5">
    <source>
        <dbReference type="PROSITE-ProRule" id="PRU01023"/>
    </source>
</evidence>
<evidence type="ECO:0000256" key="4">
    <source>
        <dbReference type="ARBA" id="ARBA00022884"/>
    </source>
</evidence>
<dbReference type="InterPro" id="IPR023267">
    <property type="entry name" value="RCMT"/>
</dbReference>
<evidence type="ECO:0000256" key="1">
    <source>
        <dbReference type="ARBA" id="ARBA00022603"/>
    </source>
</evidence>
<feature type="binding site" evidence="5">
    <location>
        <position position="280"/>
    </location>
    <ligand>
        <name>S-adenosyl-L-methionine</name>
        <dbReference type="ChEBI" id="CHEBI:59789"/>
    </ligand>
</feature>
<dbReference type="InterPro" id="IPR049560">
    <property type="entry name" value="MeTrfase_RsmB-F_NOP2_cat"/>
</dbReference>
<keyword evidence="4 5" id="KW-0694">RNA-binding</keyword>
<evidence type="ECO:0000313" key="8">
    <source>
        <dbReference type="Proteomes" id="UP000464468"/>
    </source>
</evidence>
<dbReference type="PROSITE" id="PS51686">
    <property type="entry name" value="SAM_MT_RSMB_NOP"/>
    <property type="match status" value="1"/>
</dbReference>
<gene>
    <name evidence="7" type="ORF">GVO57_09730</name>
</gene>
<keyword evidence="2 5" id="KW-0808">Transferase</keyword>
<name>A0A7Z2S5F1_9SPHN</name>
<dbReference type="GO" id="GO:0003723">
    <property type="term" value="F:RNA binding"/>
    <property type="evidence" value="ECO:0007669"/>
    <property type="project" value="UniProtKB-UniRule"/>
</dbReference>
<dbReference type="InterPro" id="IPR001678">
    <property type="entry name" value="MeTrfase_RsmB-F_NOP2_dom"/>
</dbReference>
<dbReference type="GO" id="GO:0001510">
    <property type="term" value="P:RNA methylation"/>
    <property type="evidence" value="ECO:0007669"/>
    <property type="project" value="InterPro"/>
</dbReference>
<dbReference type="Gene3D" id="3.40.50.150">
    <property type="entry name" value="Vaccinia Virus protein VP39"/>
    <property type="match status" value="1"/>
</dbReference>